<evidence type="ECO:0000259" key="3">
    <source>
        <dbReference type="Pfam" id="PF13538"/>
    </source>
</evidence>
<dbReference type="InterPro" id="IPR050534">
    <property type="entry name" value="Coronavir_polyprotein_1ab"/>
</dbReference>
<keyword evidence="1" id="KW-0547">Nucleotide-binding</keyword>
<dbReference type="InterPro" id="IPR027417">
    <property type="entry name" value="P-loop_NTPase"/>
</dbReference>
<dbReference type="InterPro" id="IPR027785">
    <property type="entry name" value="UvrD-like_helicase_C"/>
</dbReference>
<evidence type="ECO:0000256" key="2">
    <source>
        <dbReference type="ARBA" id="ARBA00022840"/>
    </source>
</evidence>
<evidence type="ECO:0000313" key="5">
    <source>
        <dbReference type="Proteomes" id="UP000198748"/>
    </source>
</evidence>
<dbReference type="Proteomes" id="UP000198748">
    <property type="component" value="Unassembled WGS sequence"/>
</dbReference>
<dbReference type="RefSeq" id="WP_090146614.1">
    <property type="nucleotide sequence ID" value="NZ_FNAN01000002.1"/>
</dbReference>
<reference evidence="5" key="1">
    <citation type="submission" date="2016-10" db="EMBL/GenBank/DDBJ databases">
        <authorList>
            <person name="Varghese N."/>
            <person name="Submissions S."/>
        </authorList>
    </citation>
    <scope>NUCLEOTIDE SEQUENCE [LARGE SCALE GENOMIC DNA]</scope>
    <source>
        <strain evidence="5">DSM 25329</strain>
    </source>
</reference>
<dbReference type="Gene3D" id="3.40.50.300">
    <property type="entry name" value="P-loop containing nucleotide triphosphate hydrolases"/>
    <property type="match status" value="3"/>
</dbReference>
<dbReference type="PANTHER" id="PTHR43788:SF6">
    <property type="entry name" value="DNA HELICASE B"/>
    <property type="match status" value="1"/>
</dbReference>
<gene>
    <name evidence="4" type="ORF">SAMN04487996_102171</name>
</gene>
<proteinExistence type="predicted"/>
<evidence type="ECO:0000313" key="4">
    <source>
        <dbReference type="EMBL" id="SDD77799.1"/>
    </source>
</evidence>
<dbReference type="OrthoDB" id="9803432at2"/>
<keyword evidence="5" id="KW-1185">Reference proteome</keyword>
<dbReference type="GO" id="GO:0003678">
    <property type="term" value="F:DNA helicase activity"/>
    <property type="evidence" value="ECO:0007669"/>
    <property type="project" value="UniProtKB-ARBA"/>
</dbReference>
<keyword evidence="2" id="KW-0067">ATP-binding</keyword>
<sequence length="475" mass="54747">MDTDKLLPSHLLRRQFPFRPTEGQLRFFEKTNDFLIEEKGLERYRDCFLLKGYAGTGKTTIISTLIKVLKNFGYKSVLLAPTGRAAKVMSGYSEKIALTIHKKIYKQTADAFSGTLSFQRQKNYHDNTLFIVDEASMITDDADFGSRSLLADLVEFVFENPGNKLMLVGDTAQLPPVGKDLSPALDGDYLERTFYMSVFQEELKEVMRQDEQSGILFNATQLRNQLSAEAADIHITTRSYRDVFKMTGEKLEEGLRYAYDKYGTENSIILTRSNKAAVQYNQYIRRVINFSEEELDAGDRLMVVRNNYNILDEDSPAGFIANGDFVELLKIRKTQEMHGFRFADVTLRLTDYDKQPEFDAKIFLDTLHSPSASMSAEDNKKLYESVQQDYFYIKSKKDRVEALRKDPYLNALQVKFAYALTCHKAQGGQWSAVFIDQGYLPEEQINTEFIRWLYTAITRATDEVFLMNFHPQFFK</sequence>
<dbReference type="Gene3D" id="2.30.30.940">
    <property type="match status" value="1"/>
</dbReference>
<organism evidence="4 5">
    <name type="scientific">Dyadobacter soli</name>
    <dbReference type="NCBI Taxonomy" id="659014"/>
    <lineage>
        <taxon>Bacteria</taxon>
        <taxon>Pseudomonadati</taxon>
        <taxon>Bacteroidota</taxon>
        <taxon>Cytophagia</taxon>
        <taxon>Cytophagales</taxon>
        <taxon>Spirosomataceae</taxon>
        <taxon>Dyadobacter</taxon>
    </lineage>
</organism>
<dbReference type="SUPFAM" id="SSF52540">
    <property type="entry name" value="P-loop containing nucleoside triphosphate hydrolases"/>
    <property type="match status" value="2"/>
</dbReference>
<dbReference type="CDD" id="cd18809">
    <property type="entry name" value="SF1_C_RecD"/>
    <property type="match status" value="1"/>
</dbReference>
<protein>
    <submittedName>
        <fullName evidence="4">Exodeoxyribonuclease-5</fullName>
    </submittedName>
</protein>
<dbReference type="GO" id="GO:0005524">
    <property type="term" value="F:ATP binding"/>
    <property type="evidence" value="ECO:0007669"/>
    <property type="project" value="UniProtKB-KW"/>
</dbReference>
<dbReference type="PANTHER" id="PTHR43788">
    <property type="entry name" value="DNA2/NAM7 HELICASE FAMILY MEMBER"/>
    <property type="match status" value="1"/>
</dbReference>
<dbReference type="CDD" id="cd17933">
    <property type="entry name" value="DEXSc_RecD-like"/>
    <property type="match status" value="1"/>
</dbReference>
<dbReference type="STRING" id="659014.SAMN04487996_102171"/>
<dbReference type="Pfam" id="PF13604">
    <property type="entry name" value="AAA_30"/>
    <property type="match status" value="1"/>
</dbReference>
<dbReference type="AlphaFoldDB" id="A0A1G6XHX2"/>
<feature type="domain" description="UvrD-like helicase C-terminal" evidence="3">
    <location>
        <begin position="416"/>
        <end position="467"/>
    </location>
</feature>
<dbReference type="EMBL" id="FNAN01000002">
    <property type="protein sequence ID" value="SDD77799.1"/>
    <property type="molecule type" value="Genomic_DNA"/>
</dbReference>
<name>A0A1G6XHX2_9BACT</name>
<dbReference type="Pfam" id="PF13538">
    <property type="entry name" value="UvrD_C_2"/>
    <property type="match status" value="1"/>
</dbReference>
<accession>A0A1G6XHX2</accession>
<evidence type="ECO:0000256" key="1">
    <source>
        <dbReference type="ARBA" id="ARBA00022741"/>
    </source>
</evidence>